<dbReference type="RefSeq" id="WP_045536165.1">
    <property type="nucleotide sequence ID" value="NZ_AP014569.1"/>
</dbReference>
<name>A0A060NWG5_9BURK</name>
<dbReference type="PROSITE" id="PS50206">
    <property type="entry name" value="RHODANESE_3"/>
    <property type="match status" value="1"/>
</dbReference>
<keyword evidence="4" id="KW-1185">Reference proteome</keyword>
<dbReference type="OrthoDB" id="9811849at2"/>
<sequence length="122" mass="12791">MDRTIKPETLKNELAGKLILDVRRPADREAAPAHLPGAQWKNPEQLAEWADSLPKEQGIVLYCARGGSVSNSVVDALQGKGPKARFIEGGIEGWKAAGGEVVGPRSGSPSNVPRSTASPAPG</sequence>
<feature type="region of interest" description="Disordered" evidence="1">
    <location>
        <begin position="97"/>
        <end position="122"/>
    </location>
</feature>
<feature type="compositionally biased region" description="Polar residues" evidence="1">
    <location>
        <begin position="107"/>
        <end position="122"/>
    </location>
</feature>
<reference evidence="3 4" key="1">
    <citation type="journal article" date="2014" name="Nat. Commun.">
        <title>Physiological and genomic features of highly alkaliphilic hydrogen-utilizing Betaproteobacteria from a continental serpentinizing site.</title>
        <authorList>
            <person name="Suzuki S."/>
            <person name="Kuenen J.G."/>
            <person name="Schipper K."/>
            <person name="van der Velde S."/>
            <person name="Ishii S."/>
            <person name="Wu A."/>
            <person name="Sorokin D.Y."/>
            <person name="Tenney A."/>
            <person name="Meng X.Y."/>
            <person name="Morrill P.L."/>
            <person name="Kamagata Y."/>
            <person name="Muyzer G."/>
            <person name="Nealson K.H."/>
        </authorList>
    </citation>
    <scope>NUCLEOTIDE SEQUENCE [LARGE SCALE GENOMIC DNA]</scope>
    <source>
        <strain evidence="3 4">B1</strain>
    </source>
</reference>
<evidence type="ECO:0000256" key="1">
    <source>
        <dbReference type="SAM" id="MobiDB-lite"/>
    </source>
</evidence>
<accession>A0A060NWG5</accession>
<gene>
    <name evidence="3" type="ORF">SMCB_1625</name>
</gene>
<protein>
    <submittedName>
        <fullName evidence="3">Rhodanese-related sulfurtransferase</fullName>
    </submittedName>
</protein>
<proteinExistence type="predicted"/>
<feature type="domain" description="Rhodanese" evidence="2">
    <location>
        <begin position="13"/>
        <end position="103"/>
    </location>
</feature>
<evidence type="ECO:0000259" key="2">
    <source>
        <dbReference type="PROSITE" id="PS50206"/>
    </source>
</evidence>
<evidence type="ECO:0000313" key="4">
    <source>
        <dbReference type="Proteomes" id="UP000066014"/>
    </source>
</evidence>
<dbReference type="SMART" id="SM00450">
    <property type="entry name" value="RHOD"/>
    <property type="match status" value="1"/>
</dbReference>
<organism evidence="3 4">
    <name type="scientific">Serpentinimonas maccroryi</name>
    <dbReference type="NCBI Taxonomy" id="1458426"/>
    <lineage>
        <taxon>Bacteria</taxon>
        <taxon>Pseudomonadati</taxon>
        <taxon>Pseudomonadota</taxon>
        <taxon>Betaproteobacteria</taxon>
        <taxon>Burkholderiales</taxon>
        <taxon>Comamonadaceae</taxon>
        <taxon>Serpentinimonas</taxon>
    </lineage>
</organism>
<dbReference type="InterPro" id="IPR001763">
    <property type="entry name" value="Rhodanese-like_dom"/>
</dbReference>
<dbReference type="AlphaFoldDB" id="A0A060NWG5"/>
<dbReference type="KEGG" id="cbab:SMCB_1625"/>
<dbReference type="HOGENOM" id="CLU_089574_16_0_4"/>
<dbReference type="InterPro" id="IPR036873">
    <property type="entry name" value="Rhodanese-like_dom_sf"/>
</dbReference>
<dbReference type="Pfam" id="PF00581">
    <property type="entry name" value="Rhodanese"/>
    <property type="match status" value="1"/>
</dbReference>
<dbReference type="GO" id="GO:0016740">
    <property type="term" value="F:transferase activity"/>
    <property type="evidence" value="ECO:0007669"/>
    <property type="project" value="UniProtKB-KW"/>
</dbReference>
<dbReference type="STRING" id="1458426.SMCB_1625"/>
<dbReference type="Gene3D" id="3.40.250.10">
    <property type="entry name" value="Rhodanese-like domain"/>
    <property type="match status" value="1"/>
</dbReference>
<dbReference type="SUPFAM" id="SSF52821">
    <property type="entry name" value="Rhodanese/Cell cycle control phosphatase"/>
    <property type="match status" value="1"/>
</dbReference>
<dbReference type="EMBL" id="AP014569">
    <property type="protein sequence ID" value="BAO83853.1"/>
    <property type="molecule type" value="Genomic_DNA"/>
</dbReference>
<keyword evidence="3" id="KW-0808">Transferase</keyword>
<dbReference type="Proteomes" id="UP000066014">
    <property type="component" value="Chromosome"/>
</dbReference>
<evidence type="ECO:0000313" key="3">
    <source>
        <dbReference type="EMBL" id="BAO83853.1"/>
    </source>
</evidence>